<protein>
    <submittedName>
        <fullName evidence="1">Uncharacterized protein</fullName>
    </submittedName>
</protein>
<evidence type="ECO:0000313" key="1">
    <source>
        <dbReference type="EMBL" id="WTW63187.1"/>
    </source>
</evidence>
<name>A0AAU2V6V2_9ACTN</name>
<organism evidence="1">
    <name type="scientific">Streptomyces sp. NBC_00003</name>
    <dbReference type="NCBI Taxonomy" id="2903608"/>
    <lineage>
        <taxon>Bacteria</taxon>
        <taxon>Bacillati</taxon>
        <taxon>Actinomycetota</taxon>
        <taxon>Actinomycetes</taxon>
        <taxon>Kitasatosporales</taxon>
        <taxon>Streptomycetaceae</taxon>
        <taxon>Streptomyces</taxon>
    </lineage>
</organism>
<sequence>MQLNGKTVYSPGQLLDMWQGTGKLELDLHDEAVGPGGDAMPAVDNYARMLAYGGLSATAAMLLKAGCTPQQAVPHLAKVREQIATEGPAVAKTEEHRARFKAAVVIMEQMIQEWERSACYEWSNDT</sequence>
<proteinExistence type="predicted"/>
<dbReference type="AlphaFoldDB" id="A0AAU2V6V2"/>
<dbReference type="EMBL" id="CP108318">
    <property type="protein sequence ID" value="WTW63187.1"/>
    <property type="molecule type" value="Genomic_DNA"/>
</dbReference>
<gene>
    <name evidence="1" type="ORF">OG549_22445</name>
</gene>
<accession>A0AAU2V6V2</accession>
<reference evidence="1" key="1">
    <citation type="submission" date="2022-10" db="EMBL/GenBank/DDBJ databases">
        <title>The complete genomes of actinobacterial strains from the NBC collection.</title>
        <authorList>
            <person name="Joergensen T.S."/>
            <person name="Alvarez Arevalo M."/>
            <person name="Sterndorff E.B."/>
            <person name="Faurdal D."/>
            <person name="Vuksanovic O."/>
            <person name="Mourched A.-S."/>
            <person name="Charusanti P."/>
            <person name="Shaw S."/>
            <person name="Blin K."/>
            <person name="Weber T."/>
        </authorList>
    </citation>
    <scope>NUCLEOTIDE SEQUENCE</scope>
    <source>
        <strain evidence="1">NBC_00003</strain>
    </source>
</reference>